<dbReference type="HOGENOM" id="CLU_926960_0_0_14"/>
<evidence type="ECO:0000313" key="2">
    <source>
        <dbReference type="EMBL" id="AEW46009.2"/>
    </source>
</evidence>
<keyword evidence="1" id="KW-0472">Membrane</keyword>
<feature type="transmembrane region" description="Helical" evidence="1">
    <location>
        <begin position="29"/>
        <end position="48"/>
    </location>
</feature>
<dbReference type="AlphaFoldDB" id="H6N8N7"/>
<keyword evidence="1" id="KW-0812">Transmembrane</keyword>
<dbReference type="Proteomes" id="UP000009135">
    <property type="component" value="Chromosome"/>
</dbReference>
<evidence type="ECO:0000313" key="3">
    <source>
        <dbReference type="Proteomes" id="UP000009135"/>
    </source>
</evidence>
<evidence type="ECO:0000256" key="1">
    <source>
        <dbReference type="SAM" id="Phobius"/>
    </source>
</evidence>
<proteinExistence type="predicted"/>
<keyword evidence="1" id="KW-1133">Transmembrane helix</keyword>
<name>H6N8N7_MYCHN</name>
<sequence>MIIMNLYSIKKIFLFEKAQNLPNLRKLGILYSFSNIFTSVVFYIWFILHSQQKEINSLTIFLITAIIIHFYLALLFINWSLPYEGAKWMMWGWLTIVFISPLGIGLLFICNNKEHWENKESLMLETNKSILHSFGNSFVNLSKNLDRAMKYLLGKYPQEMQHMMDNYWGITADEVESLDNKNKFLILALAEGLRQHKKKATFKNLVFDAHWYDQRYFDFALKDPRSDIMPLKYKYLLAFLVLDEFNNYQKIVDGKKEIKKNLKFSPAKIICLHWGKGYKIYVNE</sequence>
<dbReference type="KEGG" id="mhe:MHC_05780"/>
<dbReference type="STRING" id="1111676.MHC_05780"/>
<gene>
    <name evidence="2" type="ordered locus">MHC_05780</name>
</gene>
<feature type="transmembrane region" description="Helical" evidence="1">
    <location>
        <begin position="91"/>
        <end position="110"/>
    </location>
</feature>
<dbReference type="EMBL" id="CP003199">
    <property type="protein sequence ID" value="AEW46009.2"/>
    <property type="molecule type" value="Genomic_DNA"/>
</dbReference>
<accession>H6N8N7</accession>
<protein>
    <submittedName>
        <fullName evidence="2">Uncharacterized protein</fullName>
    </submittedName>
</protein>
<feature type="transmembrane region" description="Helical" evidence="1">
    <location>
        <begin position="60"/>
        <end position="79"/>
    </location>
</feature>
<keyword evidence="3" id="KW-1185">Reference proteome</keyword>
<organism evidence="2 3">
    <name type="scientific">Mycoplasma haemocanis (strain Illinois)</name>
    <dbReference type="NCBI Taxonomy" id="1111676"/>
    <lineage>
        <taxon>Bacteria</taxon>
        <taxon>Bacillati</taxon>
        <taxon>Mycoplasmatota</taxon>
        <taxon>Mollicutes</taxon>
        <taxon>Mycoplasmataceae</taxon>
        <taxon>Mycoplasma</taxon>
    </lineage>
</organism>
<reference evidence="2 3" key="1">
    <citation type="journal article" date="2012" name="J. Bacteriol.">
        <title>Complete genome sequence of Mycoplasma haemocanis strain Illinois.</title>
        <authorList>
            <person name="do Nascimento N.C."/>
            <person name="Guimaraes A.M."/>
            <person name="Santos A.P."/>
            <person name="Sanmiguel P.J."/>
            <person name="Messick J.B."/>
        </authorList>
    </citation>
    <scope>NUCLEOTIDE SEQUENCE [LARGE SCALE GENOMIC DNA]</scope>
    <source>
        <strain evidence="2 3">Illinois</strain>
    </source>
</reference>